<sequence length="261" mass="29796">MLAHHQQAIEAATSKLKERAEVLGVIIGGSVAHGFANERSDIDLMIVVSNETYEAVVDKGDLHYYEKDSTPYEGGYVDGKYTCEALIRDVAERGSEPARFAYRDGIVTYSKIDGLEDLVAKAAQYPAHEKQEKLEKFYAQLEAWKWLFEEGVKRNEIYLMDHAAAHVVLFAGRLILAHNETLYPFHKWFMRVLDGVEQKPDGMMKLMEQALRHKTKENIDALFNAVTGYTEWPKPQKGWPARFMLDSELMWRTGHVPVGDM</sequence>
<dbReference type="Proteomes" id="UP000092024">
    <property type="component" value="Unassembled WGS sequence"/>
</dbReference>
<dbReference type="Pfam" id="PF01909">
    <property type="entry name" value="NTP_transf_2"/>
    <property type="match status" value="1"/>
</dbReference>
<evidence type="ECO:0000313" key="3">
    <source>
        <dbReference type="Proteomes" id="UP000092024"/>
    </source>
</evidence>
<proteinExistence type="predicted"/>
<dbReference type="Gene3D" id="3.30.460.10">
    <property type="entry name" value="Beta Polymerase, domain 2"/>
    <property type="match status" value="1"/>
</dbReference>
<comment type="caution">
    <text evidence="2">The sequence shown here is derived from an EMBL/GenBank/DDBJ whole genome shotgun (WGS) entry which is preliminary data.</text>
</comment>
<dbReference type="STRING" id="1844972.A7K91_10750"/>
<evidence type="ECO:0000313" key="2">
    <source>
        <dbReference type="EMBL" id="OBR65519.1"/>
    </source>
</evidence>
<name>A0A1A5YIV0_9BACL</name>
<reference evidence="2 3" key="1">
    <citation type="submission" date="2016-05" db="EMBL/GenBank/DDBJ databases">
        <title>Paenibacillus oryzae. sp. nov., isolated from the rice root.</title>
        <authorList>
            <person name="Zhang J."/>
            <person name="Zhang X."/>
        </authorList>
    </citation>
    <scope>NUCLEOTIDE SEQUENCE [LARGE SCALE GENOMIC DNA]</scope>
    <source>
        <strain evidence="2 3">1DrF-4</strain>
    </source>
</reference>
<dbReference type="GO" id="GO:0016779">
    <property type="term" value="F:nucleotidyltransferase activity"/>
    <property type="evidence" value="ECO:0007669"/>
    <property type="project" value="InterPro"/>
</dbReference>
<protein>
    <recommendedName>
        <fullName evidence="1">Polymerase nucleotidyl transferase domain-containing protein</fullName>
    </recommendedName>
</protein>
<dbReference type="InterPro" id="IPR043519">
    <property type="entry name" value="NT_sf"/>
</dbReference>
<dbReference type="InterPro" id="IPR002934">
    <property type="entry name" value="Polymerase_NTP_transf_dom"/>
</dbReference>
<dbReference type="SUPFAM" id="SSF81301">
    <property type="entry name" value="Nucleotidyltransferase"/>
    <property type="match status" value="1"/>
</dbReference>
<feature type="domain" description="Polymerase nucleotidyl transferase" evidence="1">
    <location>
        <begin position="15"/>
        <end position="66"/>
    </location>
</feature>
<organism evidence="2 3">
    <name type="scientific">Paenibacillus oryzae</name>
    <dbReference type="NCBI Taxonomy" id="1844972"/>
    <lineage>
        <taxon>Bacteria</taxon>
        <taxon>Bacillati</taxon>
        <taxon>Bacillota</taxon>
        <taxon>Bacilli</taxon>
        <taxon>Bacillales</taxon>
        <taxon>Paenibacillaceae</taxon>
        <taxon>Paenibacillus</taxon>
    </lineage>
</organism>
<dbReference type="EMBL" id="LYPA01000056">
    <property type="protein sequence ID" value="OBR65519.1"/>
    <property type="molecule type" value="Genomic_DNA"/>
</dbReference>
<dbReference type="RefSeq" id="WP_068683251.1">
    <property type="nucleotide sequence ID" value="NZ_LYPA01000056.1"/>
</dbReference>
<evidence type="ECO:0000259" key="1">
    <source>
        <dbReference type="Pfam" id="PF01909"/>
    </source>
</evidence>
<keyword evidence="3" id="KW-1185">Reference proteome</keyword>
<accession>A0A1A5YIV0</accession>
<dbReference type="CDD" id="cd05403">
    <property type="entry name" value="NT_KNTase_like"/>
    <property type="match status" value="1"/>
</dbReference>
<gene>
    <name evidence="2" type="ORF">A7K91_10750</name>
</gene>
<dbReference type="AlphaFoldDB" id="A0A1A5YIV0"/>